<evidence type="ECO:0000313" key="2">
    <source>
        <dbReference type="Proteomes" id="UP000198850"/>
    </source>
</evidence>
<gene>
    <name evidence="1" type="ORF">SAMN05443550_1023</name>
</gene>
<name>A0A1H3YFS9_9SPHI</name>
<dbReference type="STRING" id="425514.SAMN05443550_1023"/>
<evidence type="ECO:0000313" key="1">
    <source>
        <dbReference type="EMBL" id="SEA10425.1"/>
    </source>
</evidence>
<protein>
    <submittedName>
        <fullName evidence="1">Uncharacterized protein</fullName>
    </submittedName>
</protein>
<dbReference type="Proteomes" id="UP000198850">
    <property type="component" value="Unassembled WGS sequence"/>
</dbReference>
<organism evidence="1 2">
    <name type="scientific">Pedobacter hartonius</name>
    <dbReference type="NCBI Taxonomy" id="425514"/>
    <lineage>
        <taxon>Bacteria</taxon>
        <taxon>Pseudomonadati</taxon>
        <taxon>Bacteroidota</taxon>
        <taxon>Sphingobacteriia</taxon>
        <taxon>Sphingobacteriales</taxon>
        <taxon>Sphingobacteriaceae</taxon>
        <taxon>Pedobacter</taxon>
    </lineage>
</organism>
<accession>A0A1H3YFS9</accession>
<reference evidence="1 2" key="1">
    <citation type="submission" date="2016-10" db="EMBL/GenBank/DDBJ databases">
        <authorList>
            <person name="de Groot N.N."/>
        </authorList>
    </citation>
    <scope>NUCLEOTIDE SEQUENCE [LARGE SCALE GENOMIC DNA]</scope>
    <source>
        <strain evidence="1 2">DSM 19033</strain>
    </source>
</reference>
<dbReference type="AlphaFoldDB" id="A0A1H3YFS9"/>
<proteinExistence type="predicted"/>
<sequence>MSETSFRLTEHLAIELINSDYTYNQLKFFMNLLPALTFKNNLQFLDQRELQLLAEFVKIISGLIDSKELSLLMDKFCSQPILKITSKKKSVIQKVDFKKRSEILSNEMLNWVNALPYAKRRKMGSVPSMEEFFTSEFFFKEFIKWMQQINLTTSSTLVEILDAYYRWFPIMPRQRL</sequence>
<keyword evidence="2" id="KW-1185">Reference proteome</keyword>
<dbReference type="EMBL" id="FNRA01000002">
    <property type="protein sequence ID" value="SEA10425.1"/>
    <property type="molecule type" value="Genomic_DNA"/>
</dbReference>